<comment type="caution">
    <text evidence="1">The sequence shown here is derived from an EMBL/GenBank/DDBJ whole genome shotgun (WGS) entry which is preliminary data.</text>
</comment>
<evidence type="ECO:0000313" key="2">
    <source>
        <dbReference type="Proteomes" id="UP001501508"/>
    </source>
</evidence>
<dbReference type="RefSeq" id="WP_345027518.1">
    <property type="nucleotide sequence ID" value="NZ_BAABEY010000014.1"/>
</dbReference>
<evidence type="ECO:0000313" key="1">
    <source>
        <dbReference type="EMBL" id="GAA4436028.1"/>
    </source>
</evidence>
<reference evidence="2" key="1">
    <citation type="journal article" date="2019" name="Int. J. Syst. Evol. Microbiol.">
        <title>The Global Catalogue of Microorganisms (GCM) 10K type strain sequencing project: providing services to taxonomists for standard genome sequencing and annotation.</title>
        <authorList>
            <consortium name="The Broad Institute Genomics Platform"/>
            <consortium name="The Broad Institute Genome Sequencing Center for Infectious Disease"/>
            <person name="Wu L."/>
            <person name="Ma J."/>
        </authorList>
    </citation>
    <scope>NUCLEOTIDE SEQUENCE [LARGE SCALE GENOMIC DNA]</scope>
    <source>
        <strain evidence="2">JCM 31920</strain>
    </source>
</reference>
<keyword evidence="2" id="KW-1185">Reference proteome</keyword>
<proteinExistence type="predicted"/>
<dbReference type="EMBL" id="BAABEY010000014">
    <property type="protein sequence ID" value="GAA4436028.1"/>
    <property type="molecule type" value="Genomic_DNA"/>
</dbReference>
<protein>
    <submittedName>
        <fullName evidence="1">Uncharacterized protein</fullName>
    </submittedName>
</protein>
<organism evidence="1 2">
    <name type="scientific">Ravibacter arvi</name>
    <dbReference type="NCBI Taxonomy" id="2051041"/>
    <lineage>
        <taxon>Bacteria</taxon>
        <taxon>Pseudomonadati</taxon>
        <taxon>Bacteroidota</taxon>
        <taxon>Cytophagia</taxon>
        <taxon>Cytophagales</taxon>
        <taxon>Spirosomataceae</taxon>
        <taxon>Ravibacter</taxon>
    </lineage>
</organism>
<dbReference type="Proteomes" id="UP001501508">
    <property type="component" value="Unassembled WGS sequence"/>
</dbReference>
<sequence length="82" mass="9427">MIKTFTYDDVVRYVYSETTLEENEQIAVALTCDDDLMSFYLDTLELRTQLNRISYQPSQSFNQRIMAYSALLPGGMNPVSTV</sequence>
<name>A0ABP8LW72_9BACT</name>
<accession>A0ABP8LW72</accession>
<gene>
    <name evidence="1" type="ORF">GCM10023091_13380</name>
</gene>